<keyword evidence="2" id="KW-0813">Transport</keyword>
<accession>A0A812PPS9</accession>
<feature type="transmembrane region" description="Helical" evidence="7">
    <location>
        <begin position="153"/>
        <end position="174"/>
    </location>
</feature>
<feature type="transmembrane region" description="Helical" evidence="7">
    <location>
        <begin position="227"/>
        <end position="247"/>
    </location>
</feature>
<feature type="transmembrane region" description="Helical" evidence="7">
    <location>
        <begin position="81"/>
        <end position="100"/>
    </location>
</feature>
<keyword evidence="8" id="KW-0732">Signal</keyword>
<comment type="subcellular location">
    <subcellularLocation>
        <location evidence="1">Membrane</location>
        <topology evidence="1">Multi-pass membrane protein</topology>
    </subcellularLocation>
</comment>
<keyword evidence="3 7" id="KW-0812">Transmembrane</keyword>
<evidence type="ECO:0000256" key="4">
    <source>
        <dbReference type="ARBA" id="ARBA00022989"/>
    </source>
</evidence>
<evidence type="ECO:0000256" key="3">
    <source>
        <dbReference type="ARBA" id="ARBA00022692"/>
    </source>
</evidence>
<feature type="compositionally biased region" description="Basic and acidic residues" evidence="6">
    <location>
        <begin position="28"/>
        <end position="37"/>
    </location>
</feature>
<name>A0A812PPS9_9DINO</name>
<evidence type="ECO:0000256" key="2">
    <source>
        <dbReference type="ARBA" id="ARBA00022448"/>
    </source>
</evidence>
<keyword evidence="11" id="KW-1185">Reference proteome</keyword>
<feature type="transmembrane region" description="Helical" evidence="7">
    <location>
        <begin position="339"/>
        <end position="356"/>
    </location>
</feature>
<feature type="transmembrane region" description="Helical" evidence="7">
    <location>
        <begin position="436"/>
        <end position="458"/>
    </location>
</feature>
<keyword evidence="5 7" id="KW-0472">Membrane</keyword>
<gene>
    <name evidence="10" type="primary">CCX1</name>
    <name evidence="10" type="ORF">SNAT2548_LOCUS18874</name>
</gene>
<feature type="compositionally biased region" description="Polar residues" evidence="6">
    <location>
        <begin position="40"/>
        <end position="49"/>
    </location>
</feature>
<feature type="chain" id="PRO_5032772494" evidence="8">
    <location>
        <begin position="19"/>
        <end position="533"/>
    </location>
</feature>
<dbReference type="EMBL" id="CAJNDS010002157">
    <property type="protein sequence ID" value="CAE7355298.1"/>
    <property type="molecule type" value="Genomic_DNA"/>
</dbReference>
<feature type="transmembrane region" description="Helical" evidence="7">
    <location>
        <begin position="309"/>
        <end position="327"/>
    </location>
</feature>
<feature type="domain" description="Sodium/calcium exchanger membrane region" evidence="9">
    <location>
        <begin position="378"/>
        <end position="522"/>
    </location>
</feature>
<dbReference type="Pfam" id="PF01699">
    <property type="entry name" value="Na_Ca_ex"/>
    <property type="match status" value="2"/>
</dbReference>
<dbReference type="PANTHER" id="PTHR12266:SF0">
    <property type="entry name" value="MITOCHONDRIAL SODIUM_CALCIUM EXCHANGER PROTEIN"/>
    <property type="match status" value="1"/>
</dbReference>
<dbReference type="InterPro" id="IPR044880">
    <property type="entry name" value="NCX_ion-bd_dom_sf"/>
</dbReference>
<feature type="region of interest" description="Disordered" evidence="6">
    <location>
        <begin position="28"/>
        <end position="49"/>
    </location>
</feature>
<reference evidence="10" key="1">
    <citation type="submission" date="2021-02" db="EMBL/GenBank/DDBJ databases">
        <authorList>
            <person name="Dougan E. K."/>
            <person name="Rhodes N."/>
            <person name="Thang M."/>
            <person name="Chan C."/>
        </authorList>
    </citation>
    <scope>NUCLEOTIDE SEQUENCE</scope>
</reference>
<dbReference type="Proteomes" id="UP000604046">
    <property type="component" value="Unassembled WGS sequence"/>
</dbReference>
<evidence type="ECO:0000313" key="11">
    <source>
        <dbReference type="Proteomes" id="UP000604046"/>
    </source>
</evidence>
<evidence type="ECO:0000313" key="10">
    <source>
        <dbReference type="EMBL" id="CAE7355298.1"/>
    </source>
</evidence>
<feature type="signal peptide" evidence="8">
    <location>
        <begin position="1"/>
        <end position="18"/>
    </location>
</feature>
<proteinExistence type="predicted"/>
<feature type="transmembrane region" description="Helical" evidence="7">
    <location>
        <begin position="112"/>
        <end position="133"/>
    </location>
</feature>
<dbReference type="GO" id="GO:0008324">
    <property type="term" value="F:monoatomic cation transmembrane transporter activity"/>
    <property type="evidence" value="ECO:0007669"/>
    <property type="project" value="TreeGrafter"/>
</dbReference>
<evidence type="ECO:0000256" key="6">
    <source>
        <dbReference type="SAM" id="MobiDB-lite"/>
    </source>
</evidence>
<evidence type="ECO:0000256" key="5">
    <source>
        <dbReference type="ARBA" id="ARBA00023136"/>
    </source>
</evidence>
<feature type="domain" description="Sodium/calcium exchanger membrane region" evidence="9">
    <location>
        <begin position="91"/>
        <end position="244"/>
    </location>
</feature>
<feature type="transmembrane region" description="Helical" evidence="7">
    <location>
        <begin position="505"/>
        <end position="524"/>
    </location>
</feature>
<feature type="transmembrane region" description="Helical" evidence="7">
    <location>
        <begin position="478"/>
        <end position="498"/>
    </location>
</feature>
<protein>
    <submittedName>
        <fullName evidence="10">CCX1 protein</fullName>
    </submittedName>
</protein>
<sequence length="533" mass="57671">MRWGFLAVLLAKGALGYAETHTLRSSVLDKDAPEKRRSPSHSLQTVQSSEAEMSQAVAWRLDCRAVAPSDLIDYCGMVQNMGYASLPLVFLWVVVLMWLLNTTAEVYFVPPLVYWSSLLSLRPGIAGATFVAIGNGAPDSVMMFLAPSVQDALDMVLCGVMCILCVAGGCVLLARLRLRARADRTQLSDKEEACEPLDRRAYINNAAWLALALGYMLWLLTTRRVTLGRALMMPLMYVCYLASLFLLPDSRPPLMAPSDLGPAPPLPGLQKPPKGDIGQLVLWALAWPTYVLRWTLIPPSDYFWDRPRRIFSSLSPVAVLLFCLWSYDLGLRWCVQSPATIAVTLVAALAAAGIFLSSDDGPKVPAVYPATTLLAKASSVLFLLAVAKELTSCCKTVAFYLGVSRFVLESTVVPWGNSLGDIVTGIAMVRQAQSQAAATALFAGPLFNLLVGAGVSMLLVTVQRGDAVVIADESYPSLMMQVGCIAVAASALVLAFAFEKEGGTLWPVAMWSIYMVFIVGVVMAEVDLRLSGQ</sequence>
<dbReference type="AlphaFoldDB" id="A0A812PPS9"/>
<keyword evidence="4 7" id="KW-1133">Transmembrane helix</keyword>
<dbReference type="GO" id="GO:0016020">
    <property type="term" value="C:membrane"/>
    <property type="evidence" value="ECO:0007669"/>
    <property type="project" value="UniProtKB-SubCell"/>
</dbReference>
<dbReference type="OrthoDB" id="407410at2759"/>
<feature type="transmembrane region" description="Helical" evidence="7">
    <location>
        <begin position="280"/>
        <end position="297"/>
    </location>
</feature>
<dbReference type="InterPro" id="IPR004837">
    <property type="entry name" value="NaCa_Exmemb"/>
</dbReference>
<organism evidence="10 11">
    <name type="scientific">Symbiodinium natans</name>
    <dbReference type="NCBI Taxonomy" id="878477"/>
    <lineage>
        <taxon>Eukaryota</taxon>
        <taxon>Sar</taxon>
        <taxon>Alveolata</taxon>
        <taxon>Dinophyceae</taxon>
        <taxon>Suessiales</taxon>
        <taxon>Symbiodiniaceae</taxon>
        <taxon>Symbiodinium</taxon>
    </lineage>
</organism>
<evidence type="ECO:0000259" key="9">
    <source>
        <dbReference type="Pfam" id="PF01699"/>
    </source>
</evidence>
<comment type="caution">
    <text evidence="10">The sequence shown here is derived from an EMBL/GenBank/DDBJ whole genome shotgun (WGS) entry which is preliminary data.</text>
</comment>
<dbReference type="PANTHER" id="PTHR12266">
    <property type="entry name" value="NA+/CA2+ K+ INDEPENDENT EXCHANGER"/>
    <property type="match status" value="1"/>
</dbReference>
<evidence type="ECO:0000256" key="1">
    <source>
        <dbReference type="ARBA" id="ARBA00004141"/>
    </source>
</evidence>
<evidence type="ECO:0000256" key="7">
    <source>
        <dbReference type="SAM" id="Phobius"/>
    </source>
</evidence>
<evidence type="ECO:0000256" key="8">
    <source>
        <dbReference type="SAM" id="SignalP"/>
    </source>
</evidence>
<dbReference type="InterPro" id="IPR051359">
    <property type="entry name" value="CaCA_antiporter"/>
</dbReference>
<feature type="transmembrane region" description="Helical" evidence="7">
    <location>
        <begin position="368"/>
        <end position="387"/>
    </location>
</feature>
<dbReference type="Gene3D" id="1.20.1420.30">
    <property type="entry name" value="NCX, central ion-binding region"/>
    <property type="match status" value="1"/>
</dbReference>